<dbReference type="PRINTS" id="PR00081">
    <property type="entry name" value="GDHRDH"/>
</dbReference>
<dbReference type="PANTHER" id="PTHR43115">
    <property type="entry name" value="DEHYDROGENASE/REDUCTASE SDR FAMILY MEMBER 11"/>
    <property type="match status" value="1"/>
</dbReference>
<accession>A0A0R1RIM0</accession>
<dbReference type="InterPro" id="IPR020904">
    <property type="entry name" value="Sc_DH/Rdtase_CS"/>
</dbReference>
<comment type="caution">
    <text evidence="4">The sequence shown here is derived from an EMBL/GenBank/DDBJ whole genome shotgun (WGS) entry which is preliminary data.</text>
</comment>
<evidence type="ECO:0000256" key="1">
    <source>
        <dbReference type="ARBA" id="ARBA00006484"/>
    </source>
</evidence>
<dbReference type="STRING" id="1114972.FD35_GL001019"/>
<dbReference type="EMBL" id="AZFF01000018">
    <property type="protein sequence ID" value="KRL53483.1"/>
    <property type="molecule type" value="Genomic_DNA"/>
</dbReference>
<organism evidence="4 5">
    <name type="scientific">Furfurilactobacillus rossiae DSM 15814</name>
    <dbReference type="NCBI Taxonomy" id="1114972"/>
    <lineage>
        <taxon>Bacteria</taxon>
        <taxon>Bacillati</taxon>
        <taxon>Bacillota</taxon>
        <taxon>Bacilli</taxon>
        <taxon>Lactobacillales</taxon>
        <taxon>Lactobacillaceae</taxon>
        <taxon>Furfurilactobacillus</taxon>
    </lineage>
</organism>
<dbReference type="AlphaFoldDB" id="A0A0R1RIM0"/>
<protein>
    <submittedName>
        <fullName evidence="4">Short-chain dehydrogenase oxidoreductase</fullName>
    </submittedName>
</protein>
<evidence type="ECO:0000256" key="3">
    <source>
        <dbReference type="RuleBase" id="RU000363"/>
    </source>
</evidence>
<evidence type="ECO:0000256" key="2">
    <source>
        <dbReference type="ARBA" id="ARBA00023002"/>
    </source>
</evidence>
<dbReference type="FunFam" id="3.40.50.720:FF:000047">
    <property type="entry name" value="NADP-dependent L-serine/L-allo-threonine dehydrogenase"/>
    <property type="match status" value="1"/>
</dbReference>
<dbReference type="SUPFAM" id="SSF51735">
    <property type="entry name" value="NAD(P)-binding Rossmann-fold domains"/>
    <property type="match status" value="1"/>
</dbReference>
<proteinExistence type="inferred from homology"/>
<name>A0A0R1RIM0_9LACO</name>
<dbReference type="PANTHER" id="PTHR43115:SF4">
    <property type="entry name" value="DEHYDROGENASE_REDUCTASE SDR FAMILY MEMBER 11"/>
    <property type="match status" value="1"/>
</dbReference>
<gene>
    <name evidence="4" type="ORF">FD35_GL001019</name>
</gene>
<dbReference type="Pfam" id="PF00106">
    <property type="entry name" value="adh_short"/>
    <property type="match status" value="1"/>
</dbReference>
<keyword evidence="2" id="KW-0560">Oxidoreductase</keyword>
<evidence type="ECO:0000313" key="4">
    <source>
        <dbReference type="EMBL" id="KRL53483.1"/>
    </source>
</evidence>
<keyword evidence="5" id="KW-1185">Reference proteome</keyword>
<dbReference type="PATRIC" id="fig|1114972.6.peg.1030"/>
<evidence type="ECO:0000313" key="5">
    <source>
        <dbReference type="Proteomes" id="UP000051999"/>
    </source>
</evidence>
<comment type="similarity">
    <text evidence="1 3">Belongs to the short-chain dehydrogenases/reductases (SDR) family.</text>
</comment>
<dbReference type="PROSITE" id="PS00061">
    <property type="entry name" value="ADH_SHORT"/>
    <property type="match status" value="1"/>
</dbReference>
<dbReference type="InterPro" id="IPR036291">
    <property type="entry name" value="NAD(P)-bd_dom_sf"/>
</dbReference>
<sequence>MSIENKVVVITGASSGIGEATAKLLASKGAKVVLGARREERLAQLADSIGENAVYQVTDVTNRQEVAALFKLAVDKFGRIDALYNNAGIMPQGNLSDRDYDRWQAEINVNIMGVLNGIGEVLPIMQKQQDGLIITTDSVAGHVVYPASAVYNGTKYAVRAIMEGLRQEEKNNGIRSTIVSPGAVRTELSKTIGNANVEAALQPMFDAPQEEGLTLAPADIANAVLFAIDQPKHVAVSEVIVRPARQEV</sequence>
<reference evidence="4 5" key="1">
    <citation type="journal article" date="2015" name="Genome Announc.">
        <title>Expanding the biotechnology potential of lactobacilli through comparative genomics of 213 strains and associated genera.</title>
        <authorList>
            <person name="Sun Z."/>
            <person name="Harris H.M."/>
            <person name="McCann A."/>
            <person name="Guo C."/>
            <person name="Argimon S."/>
            <person name="Zhang W."/>
            <person name="Yang X."/>
            <person name="Jeffery I.B."/>
            <person name="Cooney J.C."/>
            <person name="Kagawa T.F."/>
            <person name="Liu W."/>
            <person name="Song Y."/>
            <person name="Salvetti E."/>
            <person name="Wrobel A."/>
            <person name="Rasinkangas P."/>
            <person name="Parkhill J."/>
            <person name="Rea M.C."/>
            <person name="O'Sullivan O."/>
            <person name="Ritari J."/>
            <person name="Douillard F.P."/>
            <person name="Paul Ross R."/>
            <person name="Yang R."/>
            <person name="Briner A.E."/>
            <person name="Felis G.E."/>
            <person name="de Vos W.M."/>
            <person name="Barrangou R."/>
            <person name="Klaenhammer T.R."/>
            <person name="Caufield P.W."/>
            <person name="Cui Y."/>
            <person name="Zhang H."/>
            <person name="O'Toole P.W."/>
        </authorList>
    </citation>
    <scope>NUCLEOTIDE SEQUENCE [LARGE SCALE GENOMIC DNA]</scope>
    <source>
        <strain evidence="4 5">DSM 15814</strain>
    </source>
</reference>
<dbReference type="GO" id="GO:0016616">
    <property type="term" value="F:oxidoreductase activity, acting on the CH-OH group of donors, NAD or NADP as acceptor"/>
    <property type="evidence" value="ECO:0007669"/>
    <property type="project" value="UniProtKB-ARBA"/>
</dbReference>
<dbReference type="Gene3D" id="3.40.50.720">
    <property type="entry name" value="NAD(P)-binding Rossmann-like Domain"/>
    <property type="match status" value="1"/>
</dbReference>
<dbReference type="Proteomes" id="UP000051999">
    <property type="component" value="Unassembled WGS sequence"/>
</dbReference>
<dbReference type="PRINTS" id="PR00080">
    <property type="entry name" value="SDRFAMILY"/>
</dbReference>
<dbReference type="eggNOG" id="COG4221">
    <property type="taxonomic scope" value="Bacteria"/>
</dbReference>
<dbReference type="InterPro" id="IPR002347">
    <property type="entry name" value="SDR_fam"/>
</dbReference>
<dbReference type="OrthoDB" id="9775296at2"/>
<dbReference type="RefSeq" id="WP_017260415.1">
    <property type="nucleotide sequence ID" value="NZ_AUAW01000021.1"/>
</dbReference>